<keyword evidence="1" id="KW-0812">Transmembrane</keyword>
<comment type="caution">
    <text evidence="2">The sequence shown here is derived from an EMBL/GenBank/DDBJ whole genome shotgun (WGS) entry which is preliminary data.</text>
</comment>
<feature type="transmembrane region" description="Helical" evidence="1">
    <location>
        <begin position="79"/>
        <end position="100"/>
    </location>
</feature>
<evidence type="ECO:0000256" key="1">
    <source>
        <dbReference type="SAM" id="Phobius"/>
    </source>
</evidence>
<reference evidence="3 5" key="2">
    <citation type="submission" date="2015-05" db="EMBL/GenBank/DDBJ databases">
        <title>Photobacterium galathea sp. nov.</title>
        <authorList>
            <person name="Machado H."/>
            <person name="Gram L."/>
        </authorList>
    </citation>
    <scope>NUCLEOTIDE SEQUENCE [LARGE SCALE GENOMIC DNA]</scope>
    <source>
        <strain evidence="3 5">DSM 25995</strain>
    </source>
</reference>
<dbReference type="STRING" id="754436.JCM19237_4459"/>
<evidence type="ECO:0000313" key="5">
    <source>
        <dbReference type="Proteomes" id="UP000036426"/>
    </source>
</evidence>
<proteinExistence type="predicted"/>
<dbReference type="EMBL" id="LDOV01000040">
    <property type="protein sequence ID" value="KLU98964.1"/>
    <property type="molecule type" value="Genomic_DNA"/>
</dbReference>
<sequence>MMHSLATVVACHPGKIEVSCQQQTSCGSCASQHSCGSGIVSKALPGRQHQLTIHTTQSVHVGDVVEIGLSERSMIHSALLVYVLPLLCLVVGAALGQWWFVSLAGGSELGVILTALGCAALGVGIAKYYAARLEGDSAYQPHLIRVLGQPVSAGLAINAASKDSE</sequence>
<dbReference type="eggNOG" id="COG3086">
    <property type="taxonomic scope" value="Bacteria"/>
</dbReference>
<gene>
    <name evidence="3" type="ORF">ABT58_19855</name>
    <name evidence="2" type="ORF">JCM19237_4459</name>
</gene>
<dbReference type="Pfam" id="PF04246">
    <property type="entry name" value="RseC_MucC"/>
    <property type="match status" value="1"/>
</dbReference>
<reference evidence="2 4" key="1">
    <citation type="journal article" date="2014" name="Genome Announc.">
        <title>Draft Genome Sequences of Two Vibrionaceae Species, Vibrio ponticus C121 and Photobacterium aphoticum C119, Isolated as Coral Reef Microbiota.</title>
        <authorList>
            <person name="Al-saari N."/>
            <person name="Meirelles P.M."/>
            <person name="Mino S."/>
            <person name="Suda W."/>
            <person name="Oshima K."/>
            <person name="Hattori M."/>
            <person name="Ohkuma M."/>
            <person name="Thompson F.L."/>
            <person name="Gomez-Gil B."/>
            <person name="Sawabe T."/>
            <person name="Sawabe T."/>
        </authorList>
    </citation>
    <scope>NUCLEOTIDE SEQUENCE [LARGE SCALE GENOMIC DNA]</scope>
    <source>
        <strain evidence="2 4">JCM 19237</strain>
    </source>
</reference>
<dbReference type="InterPro" id="IPR007359">
    <property type="entry name" value="SigmaE_reg_RseC_MucC"/>
</dbReference>
<protein>
    <submittedName>
        <fullName evidence="2">Sigma factor RpoE regulatory protein RseC</fullName>
    </submittedName>
    <submittedName>
        <fullName evidence="3">Sigma-E factor regulatory protein</fullName>
    </submittedName>
</protein>
<name>A0A090QZ95_9GAMM</name>
<dbReference type="PANTHER" id="PTHR35867:SF1">
    <property type="entry name" value="PROTEIN RSEC"/>
    <property type="match status" value="1"/>
</dbReference>
<dbReference type="EMBL" id="BBMN01000023">
    <property type="protein sequence ID" value="GAL08226.1"/>
    <property type="molecule type" value="Genomic_DNA"/>
</dbReference>
<keyword evidence="1" id="KW-1133">Transmembrane helix</keyword>
<dbReference type="InterPro" id="IPR026268">
    <property type="entry name" value="RseC"/>
</dbReference>
<accession>A0A090QZ95</accession>
<dbReference type="Proteomes" id="UP000036426">
    <property type="component" value="Unassembled WGS sequence"/>
</dbReference>
<evidence type="ECO:0000313" key="2">
    <source>
        <dbReference type="EMBL" id="GAL08226.1"/>
    </source>
</evidence>
<dbReference type="PIRSF" id="PIRSF004923">
    <property type="entry name" value="RseC"/>
    <property type="match status" value="1"/>
</dbReference>
<keyword evidence="1" id="KW-0472">Membrane</keyword>
<feature type="transmembrane region" description="Helical" evidence="1">
    <location>
        <begin position="112"/>
        <end position="130"/>
    </location>
</feature>
<evidence type="ECO:0000313" key="4">
    <source>
        <dbReference type="Proteomes" id="UP000029227"/>
    </source>
</evidence>
<dbReference type="RefSeq" id="WP_047876182.1">
    <property type="nucleotide sequence ID" value="NZ_BMYC01000016.1"/>
</dbReference>
<keyword evidence="5" id="KW-1185">Reference proteome</keyword>
<dbReference type="PATRIC" id="fig|754436.4.peg.4183"/>
<dbReference type="AlphaFoldDB" id="A0A090QZ95"/>
<dbReference type="OrthoDB" id="9795854at2"/>
<dbReference type="Proteomes" id="UP000029227">
    <property type="component" value="Unassembled WGS sequence"/>
</dbReference>
<evidence type="ECO:0000313" key="3">
    <source>
        <dbReference type="EMBL" id="KLU98964.1"/>
    </source>
</evidence>
<dbReference type="PANTHER" id="PTHR35867">
    <property type="entry name" value="PROTEIN RSEC"/>
    <property type="match status" value="1"/>
</dbReference>
<organism evidence="2 4">
    <name type="scientific">Photobacterium aphoticum</name>
    <dbReference type="NCBI Taxonomy" id="754436"/>
    <lineage>
        <taxon>Bacteria</taxon>
        <taxon>Pseudomonadati</taxon>
        <taxon>Pseudomonadota</taxon>
        <taxon>Gammaproteobacteria</taxon>
        <taxon>Vibrionales</taxon>
        <taxon>Vibrionaceae</taxon>
        <taxon>Photobacterium</taxon>
    </lineage>
</organism>